<dbReference type="Pfam" id="PF23147">
    <property type="entry name" value="GDH2_N"/>
    <property type="match status" value="1"/>
</dbReference>
<feature type="domain" description="Glutamate/phenylalanine/leucine/valine/L-tryptophan dehydrogenase C-terminal" evidence="5">
    <location>
        <begin position="747"/>
        <end position="1008"/>
    </location>
</feature>
<dbReference type="Pfam" id="PF23152">
    <property type="entry name" value="GDH_2nd"/>
    <property type="match status" value="1"/>
</dbReference>
<dbReference type="EMBL" id="QPFP01000040">
    <property type="protein sequence ID" value="TEB27347.1"/>
    <property type="molecule type" value="Genomic_DNA"/>
</dbReference>
<comment type="function">
    <text evidence="4">NAD(+)-dependent glutamate dehydrogenase which degrades glutamate to ammonia and alpha-ketoglutarate.</text>
</comment>
<evidence type="ECO:0000313" key="7">
    <source>
        <dbReference type="Proteomes" id="UP000298030"/>
    </source>
</evidence>
<name>A0A4Y7SZQ7_COPMI</name>
<dbReference type="SUPFAM" id="SSF51735">
    <property type="entry name" value="NAD(P)-binding Rossmann-fold domains"/>
    <property type="match status" value="1"/>
</dbReference>
<dbReference type="SUPFAM" id="SSF53223">
    <property type="entry name" value="Aminoacid dehydrogenase-like, N-terminal domain"/>
    <property type="match status" value="1"/>
</dbReference>
<evidence type="ECO:0000256" key="1">
    <source>
        <dbReference type="ARBA" id="ARBA00006382"/>
    </source>
</evidence>
<dbReference type="Proteomes" id="UP000298030">
    <property type="component" value="Unassembled WGS sequence"/>
</dbReference>
<dbReference type="STRING" id="71717.A0A4Y7SZQ7"/>
<evidence type="ECO:0000256" key="2">
    <source>
        <dbReference type="ARBA" id="ARBA00023002"/>
    </source>
</evidence>
<keyword evidence="7" id="KW-1185">Reference proteome</keyword>
<evidence type="ECO:0000259" key="5">
    <source>
        <dbReference type="SMART" id="SM00839"/>
    </source>
</evidence>
<dbReference type="InterPro" id="IPR036291">
    <property type="entry name" value="NAD(P)-bd_dom_sf"/>
</dbReference>
<comment type="similarity">
    <text evidence="1 4">Belongs to the Glu/Leu/Phe/Val dehydrogenases family.</text>
</comment>
<dbReference type="InterPro" id="IPR006096">
    <property type="entry name" value="Glu/Leu/Phe/Val/Trp_DH_C"/>
</dbReference>
<comment type="caution">
    <text evidence="6">The sequence shown here is derived from an EMBL/GenBank/DDBJ whole genome shotgun (WGS) entry which is preliminary data.</text>
</comment>
<dbReference type="PANTHER" id="PTHR11606">
    <property type="entry name" value="GLUTAMATE DEHYDROGENASE"/>
    <property type="match status" value="1"/>
</dbReference>
<dbReference type="GO" id="GO:0004352">
    <property type="term" value="F:glutamate dehydrogenase (NAD+) activity"/>
    <property type="evidence" value="ECO:0007669"/>
    <property type="project" value="UniProtKB-UniRule"/>
</dbReference>
<proteinExistence type="inferred from homology"/>
<evidence type="ECO:0000256" key="3">
    <source>
        <dbReference type="ARBA" id="ARBA00023027"/>
    </source>
</evidence>
<dbReference type="InterPro" id="IPR056365">
    <property type="entry name" value="NAD-GDH_2nd"/>
</dbReference>
<dbReference type="EC" id="1.4.1.2" evidence="4"/>
<dbReference type="GO" id="GO:0005739">
    <property type="term" value="C:mitochondrion"/>
    <property type="evidence" value="ECO:0007669"/>
    <property type="project" value="UniProtKB-UniRule"/>
</dbReference>
<dbReference type="InterPro" id="IPR046346">
    <property type="entry name" value="Aminoacid_DH-like_N_sf"/>
</dbReference>
<dbReference type="Gene3D" id="3.40.50.720">
    <property type="entry name" value="NAD(P)-binding Rossmann-like Domain"/>
    <property type="match status" value="1"/>
</dbReference>
<dbReference type="Pfam" id="PF00208">
    <property type="entry name" value="ELFV_dehydrog"/>
    <property type="match status" value="1"/>
</dbReference>
<dbReference type="OrthoDB" id="184415at2759"/>
<keyword evidence="2 4" id="KW-0560">Oxidoreductase</keyword>
<dbReference type="InterPro" id="IPR016210">
    <property type="entry name" value="NAD-GDH_euk"/>
</dbReference>
<dbReference type="SMART" id="SM00839">
    <property type="entry name" value="ELFV_dehydrog"/>
    <property type="match status" value="1"/>
</dbReference>
<dbReference type="AlphaFoldDB" id="A0A4Y7SZQ7"/>
<protein>
    <recommendedName>
        <fullName evidence="4">NAD-specific glutamate dehydrogenase</fullName>
        <ecNumber evidence="4">1.4.1.2</ecNumber>
    </recommendedName>
</protein>
<dbReference type="PANTHER" id="PTHR11606:SF24">
    <property type="entry name" value="NAD-SPECIFIC GLUTAMATE DEHYDROGENASE"/>
    <property type="match status" value="1"/>
</dbReference>
<comment type="catalytic activity">
    <reaction evidence="4">
        <text>L-glutamate + NAD(+) + H2O = 2-oxoglutarate + NH4(+) + NADH + H(+)</text>
        <dbReference type="Rhea" id="RHEA:15133"/>
        <dbReference type="ChEBI" id="CHEBI:15377"/>
        <dbReference type="ChEBI" id="CHEBI:15378"/>
        <dbReference type="ChEBI" id="CHEBI:16810"/>
        <dbReference type="ChEBI" id="CHEBI:28938"/>
        <dbReference type="ChEBI" id="CHEBI:29985"/>
        <dbReference type="ChEBI" id="CHEBI:57540"/>
        <dbReference type="ChEBI" id="CHEBI:57945"/>
        <dbReference type="EC" id="1.4.1.2"/>
    </reaction>
</comment>
<dbReference type="PIRSF" id="PIRSF000184">
    <property type="entry name" value="GDH_NAD"/>
    <property type="match status" value="1"/>
</dbReference>
<keyword evidence="3 4" id="KW-0520">NAD</keyword>
<dbReference type="InterPro" id="IPR055480">
    <property type="entry name" value="NAD-GDH_N"/>
</dbReference>
<evidence type="ECO:0000256" key="4">
    <source>
        <dbReference type="PIRNR" id="PIRNR000184"/>
    </source>
</evidence>
<evidence type="ECO:0000313" key="6">
    <source>
        <dbReference type="EMBL" id="TEB27347.1"/>
    </source>
</evidence>
<reference evidence="6 7" key="1">
    <citation type="journal article" date="2019" name="Nat. Ecol. Evol.">
        <title>Megaphylogeny resolves global patterns of mushroom evolution.</title>
        <authorList>
            <person name="Varga T."/>
            <person name="Krizsan K."/>
            <person name="Foldi C."/>
            <person name="Dima B."/>
            <person name="Sanchez-Garcia M."/>
            <person name="Sanchez-Ramirez S."/>
            <person name="Szollosi G.J."/>
            <person name="Szarkandi J.G."/>
            <person name="Papp V."/>
            <person name="Albert L."/>
            <person name="Andreopoulos W."/>
            <person name="Angelini C."/>
            <person name="Antonin V."/>
            <person name="Barry K.W."/>
            <person name="Bougher N.L."/>
            <person name="Buchanan P."/>
            <person name="Buyck B."/>
            <person name="Bense V."/>
            <person name="Catcheside P."/>
            <person name="Chovatia M."/>
            <person name="Cooper J."/>
            <person name="Damon W."/>
            <person name="Desjardin D."/>
            <person name="Finy P."/>
            <person name="Geml J."/>
            <person name="Haridas S."/>
            <person name="Hughes K."/>
            <person name="Justo A."/>
            <person name="Karasinski D."/>
            <person name="Kautmanova I."/>
            <person name="Kiss B."/>
            <person name="Kocsube S."/>
            <person name="Kotiranta H."/>
            <person name="LaButti K.M."/>
            <person name="Lechner B.E."/>
            <person name="Liimatainen K."/>
            <person name="Lipzen A."/>
            <person name="Lukacs Z."/>
            <person name="Mihaltcheva S."/>
            <person name="Morgado L.N."/>
            <person name="Niskanen T."/>
            <person name="Noordeloos M.E."/>
            <person name="Ohm R.A."/>
            <person name="Ortiz-Santana B."/>
            <person name="Ovrebo C."/>
            <person name="Racz N."/>
            <person name="Riley R."/>
            <person name="Savchenko A."/>
            <person name="Shiryaev A."/>
            <person name="Soop K."/>
            <person name="Spirin V."/>
            <person name="Szebenyi C."/>
            <person name="Tomsovsky M."/>
            <person name="Tulloss R.E."/>
            <person name="Uehling J."/>
            <person name="Grigoriev I.V."/>
            <person name="Vagvolgyi C."/>
            <person name="Papp T."/>
            <person name="Martin F.M."/>
            <person name="Miettinen O."/>
            <person name="Hibbett D.S."/>
            <person name="Nagy L.G."/>
        </authorList>
    </citation>
    <scope>NUCLEOTIDE SEQUENCE [LARGE SCALE GENOMIC DNA]</scope>
    <source>
        <strain evidence="6 7">FP101781</strain>
    </source>
</reference>
<organism evidence="6 7">
    <name type="scientific">Coprinellus micaceus</name>
    <name type="common">Glistening ink-cap mushroom</name>
    <name type="synonym">Coprinus micaceus</name>
    <dbReference type="NCBI Taxonomy" id="71717"/>
    <lineage>
        <taxon>Eukaryota</taxon>
        <taxon>Fungi</taxon>
        <taxon>Dikarya</taxon>
        <taxon>Basidiomycota</taxon>
        <taxon>Agaricomycotina</taxon>
        <taxon>Agaricomycetes</taxon>
        <taxon>Agaricomycetidae</taxon>
        <taxon>Agaricales</taxon>
        <taxon>Agaricineae</taxon>
        <taxon>Psathyrellaceae</taxon>
        <taxon>Coprinellus</taxon>
    </lineage>
</organism>
<accession>A0A4Y7SZQ7</accession>
<sequence length="1109" mass="123963">MSESNTTNKVLSAAAHILKNEDTSAHRVENSTGYNTPVFKGKDEQRAHVEQAVVGKGFIPRELVPNEVNWFYNGLGIDDTYFQTESHDVIADHIMALFGAKILAFTKHDPSSLVIDLERIDEKGQGATFIHTSVPGLTTTEGPGAICETRICYSCVPTYSRPRFSRAPGHGCASTLFLEMNFPLPSRLGGSCLFLRASMGLFPALLPHLDVYTAQIRMLHDGSGIDELFIDKSTPENAYRLETFRSTGSISAASSQQLRCYFVGKCQFPPTPAGGWPKKADIQSVGDKTFLERATQNTLDVYQKIMHNVEERHGPVIEVFEVEGSRERRVVIGYRQGGTNKFFSALSNLYHFYSLYSARKYVEQFANGITIISLYLNPVPNANAPPIEHSVWQIKKEASLLFCLPDNPFFLAKSPDSHAVQEATYAYCGWIFAQHFCNRLGSSYLQLKNILNENDPTHAEVLNDIKRRFREETYTRESIEHVIQAYPELIRLLYVNFAMTHYPPAEDVRNQGPTLSYQRLQTIQPLSDSELYDKLRRTVPNKFDLQVLESFLIFNKCILKTNFYQPTKVALSFRLAPDFLPEVEYPKKPFGLFMVVGNDFRGFHVRFRDVARGGIRIVRSRNRENYSINQRMLFDENYGLASTQNLKNKDIPEGGAKGTILPALGASPRLCFEKYVDAICDLLIPGQTPGIKEQIIDLYGKPELLFFGPDEGTADMMDWAATHARDRGAESWWKSFTTGKSAKTLGGIPHDTYGMTSLSIRQYILGIYKQYGLREKDVTKVQTGGPDGDLGSNEILLSSDKTVAVIDGSGVLADPHGINREELVRLAKLRVPVGNFNTAKLSKDGYLVKVEDQDVRLPSGELVIDGTDFRNGAHLRFKSDIFVPCGGRPEAVNISNVAALVDTEGKPHFKYVVEGANLFFSQQARLFLEKRKVVLFKDSSTNKGGVTSSSLEVLAGLALSTQEYIDLMTFEKEPSEFYKSYVKDIQAKIAGNAAAEFTCISREHSRLGGSKPRTTISDELSTTLNNLQAELESSDLFDDVPSRRGVLGRAIPKTLVDKVGLDTLMKRLPDPYQRALFSSWVASHFIYKYGVNGSSVDFFHFARDLAGSK</sequence>
<gene>
    <name evidence="6" type="ORF">FA13DRAFT_1712524</name>
</gene>
<dbReference type="GO" id="GO:0006538">
    <property type="term" value="P:L-glutamate catabolic process"/>
    <property type="evidence" value="ECO:0007669"/>
    <property type="project" value="UniProtKB-UniRule"/>
</dbReference>